<sequence>MKLLNLFFAFAAAAAASSLAPTAQAARLGLAWAADSRWSPRIFGTSLGDRSRLDWVWHWEDGPLTEVPNIEWVPCFWGPSKTDKWNLRKKEISLRATKPQAILAFNEPDVSGQSNLPDATAAATLWMNELAPFQKTGIRVSSPQIVWDFNWLDKFFAALKQKGGDVDFIAIHWYGSAQKNPLANLQAYVQKARKYNKPIWITEYGLNTNDGGPSIDAARNFHFAATNWMLNQTYIERISPFGTFASAPDSYGSQRNRHFMPDGSLSILGKFYKSG</sequence>
<dbReference type="Pfam" id="PF11790">
    <property type="entry name" value="Glyco_hydro_cc"/>
    <property type="match status" value="1"/>
</dbReference>
<dbReference type="Gene3D" id="3.20.20.80">
    <property type="entry name" value="Glycosidases"/>
    <property type="match status" value="1"/>
</dbReference>
<dbReference type="InterPro" id="IPR053183">
    <property type="entry name" value="ASL1"/>
</dbReference>
<dbReference type="InterPro" id="IPR024655">
    <property type="entry name" value="Asl1_glyco_hydro_catalytic"/>
</dbReference>
<dbReference type="Proteomes" id="UP000054845">
    <property type="component" value="Unassembled WGS sequence"/>
</dbReference>
<dbReference type="InterPro" id="IPR017853">
    <property type="entry name" value="GH"/>
</dbReference>
<evidence type="ECO:0000256" key="1">
    <source>
        <dbReference type="SAM" id="SignalP"/>
    </source>
</evidence>
<evidence type="ECO:0000313" key="3">
    <source>
        <dbReference type="EMBL" id="CEH12460.1"/>
    </source>
</evidence>
<protein>
    <submittedName>
        <fullName evidence="3">Uncharacterized protein family, glycosyl hydrolase catalytic domain</fullName>
    </submittedName>
</protein>
<keyword evidence="4" id="KW-1185">Reference proteome</keyword>
<name>A0A0P1B918_9BASI</name>
<keyword evidence="3" id="KW-0378">Hydrolase</keyword>
<proteinExistence type="predicted"/>
<dbReference type="PANTHER" id="PTHR34154:SF3">
    <property type="entry name" value="ALKALI-SENSITIVE LINKAGE PROTEIN 1"/>
    <property type="match status" value="1"/>
</dbReference>
<accession>A0A0P1B918</accession>
<organism evidence="3 4">
    <name type="scientific">Ceraceosorus bombacis</name>
    <dbReference type="NCBI Taxonomy" id="401625"/>
    <lineage>
        <taxon>Eukaryota</taxon>
        <taxon>Fungi</taxon>
        <taxon>Dikarya</taxon>
        <taxon>Basidiomycota</taxon>
        <taxon>Ustilaginomycotina</taxon>
        <taxon>Exobasidiomycetes</taxon>
        <taxon>Ceraceosorales</taxon>
        <taxon>Ceraceosoraceae</taxon>
        <taxon>Ceraceosorus</taxon>
    </lineage>
</organism>
<dbReference type="GO" id="GO:0009277">
    <property type="term" value="C:fungal-type cell wall"/>
    <property type="evidence" value="ECO:0007669"/>
    <property type="project" value="TreeGrafter"/>
</dbReference>
<dbReference type="GO" id="GO:0016787">
    <property type="term" value="F:hydrolase activity"/>
    <property type="evidence" value="ECO:0007669"/>
    <property type="project" value="UniProtKB-KW"/>
</dbReference>
<dbReference type="GO" id="GO:0071966">
    <property type="term" value="P:fungal-type cell wall polysaccharide metabolic process"/>
    <property type="evidence" value="ECO:0007669"/>
    <property type="project" value="TreeGrafter"/>
</dbReference>
<evidence type="ECO:0000259" key="2">
    <source>
        <dbReference type="Pfam" id="PF11790"/>
    </source>
</evidence>
<dbReference type="PANTHER" id="PTHR34154">
    <property type="entry name" value="ALKALI-SENSITIVE LINKAGE PROTEIN 1"/>
    <property type="match status" value="1"/>
</dbReference>
<feature type="chain" id="PRO_5006059294" evidence="1">
    <location>
        <begin position="26"/>
        <end position="275"/>
    </location>
</feature>
<dbReference type="SUPFAM" id="SSF51445">
    <property type="entry name" value="(Trans)glycosidases"/>
    <property type="match status" value="1"/>
</dbReference>
<feature type="domain" description="Asl1-like glycosyl hydrolase catalytic" evidence="2">
    <location>
        <begin position="48"/>
        <end position="272"/>
    </location>
</feature>
<dbReference type="AlphaFoldDB" id="A0A0P1B918"/>
<keyword evidence="1" id="KW-0732">Signal</keyword>
<dbReference type="EMBL" id="CCYA01000149">
    <property type="protein sequence ID" value="CEH12460.1"/>
    <property type="molecule type" value="Genomic_DNA"/>
</dbReference>
<dbReference type="STRING" id="401625.A0A0P1B918"/>
<dbReference type="OrthoDB" id="5959761at2759"/>
<reference evidence="3 4" key="1">
    <citation type="submission" date="2014-09" db="EMBL/GenBank/DDBJ databases">
        <authorList>
            <person name="Magalhaes I.L.F."/>
            <person name="Oliveira U."/>
            <person name="Santos F.R."/>
            <person name="Vidigal T.H.D.A."/>
            <person name="Brescovit A.D."/>
            <person name="Santos A.J."/>
        </authorList>
    </citation>
    <scope>NUCLEOTIDE SEQUENCE [LARGE SCALE GENOMIC DNA]</scope>
</reference>
<feature type="signal peptide" evidence="1">
    <location>
        <begin position="1"/>
        <end position="25"/>
    </location>
</feature>
<evidence type="ECO:0000313" key="4">
    <source>
        <dbReference type="Proteomes" id="UP000054845"/>
    </source>
</evidence>